<dbReference type="RefSeq" id="WP_309943338.1">
    <property type="nucleotide sequence ID" value="NZ_AP025307.1"/>
</dbReference>
<keyword evidence="3 10" id="KW-1134">Transmembrane beta strand</keyword>
<dbReference type="AlphaFoldDB" id="A0AAE3XSM7"/>
<keyword evidence="8 14" id="KW-0675">Receptor</keyword>
<evidence type="ECO:0000256" key="2">
    <source>
        <dbReference type="ARBA" id="ARBA00022448"/>
    </source>
</evidence>
<evidence type="ECO:0000256" key="8">
    <source>
        <dbReference type="ARBA" id="ARBA00023170"/>
    </source>
</evidence>
<comment type="subcellular location">
    <subcellularLocation>
        <location evidence="1 10">Cell outer membrane</location>
        <topology evidence="1 10">Multi-pass membrane protein</topology>
    </subcellularLocation>
</comment>
<evidence type="ECO:0000256" key="10">
    <source>
        <dbReference type="PROSITE-ProRule" id="PRU01360"/>
    </source>
</evidence>
<protein>
    <submittedName>
        <fullName evidence="14">Outer membrane cobalamin receptor</fullName>
    </submittedName>
</protein>
<evidence type="ECO:0000256" key="1">
    <source>
        <dbReference type="ARBA" id="ARBA00004571"/>
    </source>
</evidence>
<keyword evidence="7 10" id="KW-0472">Membrane</keyword>
<dbReference type="Gene3D" id="2.170.130.10">
    <property type="entry name" value="TonB-dependent receptor, plug domain"/>
    <property type="match status" value="1"/>
</dbReference>
<organism evidence="14 15">
    <name type="scientific">Aureibacter tunicatorum</name>
    <dbReference type="NCBI Taxonomy" id="866807"/>
    <lineage>
        <taxon>Bacteria</taxon>
        <taxon>Pseudomonadati</taxon>
        <taxon>Bacteroidota</taxon>
        <taxon>Cytophagia</taxon>
        <taxon>Cytophagales</taxon>
        <taxon>Persicobacteraceae</taxon>
        <taxon>Aureibacter</taxon>
    </lineage>
</organism>
<dbReference type="Pfam" id="PF07715">
    <property type="entry name" value="Plug"/>
    <property type="match status" value="1"/>
</dbReference>
<name>A0AAE3XSM7_9BACT</name>
<dbReference type="Gene3D" id="2.40.170.20">
    <property type="entry name" value="TonB-dependent receptor, beta-barrel domain"/>
    <property type="match status" value="1"/>
</dbReference>
<keyword evidence="6 11" id="KW-0798">TonB box</keyword>
<evidence type="ECO:0000256" key="4">
    <source>
        <dbReference type="ARBA" id="ARBA00022692"/>
    </source>
</evidence>
<dbReference type="GO" id="GO:0015344">
    <property type="term" value="F:siderophore uptake transmembrane transporter activity"/>
    <property type="evidence" value="ECO:0007669"/>
    <property type="project" value="TreeGrafter"/>
</dbReference>
<evidence type="ECO:0000259" key="12">
    <source>
        <dbReference type="Pfam" id="PF00593"/>
    </source>
</evidence>
<evidence type="ECO:0000256" key="9">
    <source>
        <dbReference type="ARBA" id="ARBA00023237"/>
    </source>
</evidence>
<feature type="domain" description="TonB-dependent receptor-like beta-barrel" evidence="12">
    <location>
        <begin position="324"/>
        <end position="746"/>
    </location>
</feature>
<keyword evidence="9 10" id="KW-0998">Cell outer membrane</keyword>
<dbReference type="SUPFAM" id="SSF56935">
    <property type="entry name" value="Porins"/>
    <property type="match status" value="1"/>
</dbReference>
<keyword evidence="4 10" id="KW-0812">Transmembrane</keyword>
<dbReference type="SUPFAM" id="SSF49464">
    <property type="entry name" value="Carboxypeptidase regulatory domain-like"/>
    <property type="match status" value="1"/>
</dbReference>
<dbReference type="PROSITE" id="PS52016">
    <property type="entry name" value="TONB_DEPENDENT_REC_3"/>
    <property type="match status" value="1"/>
</dbReference>
<evidence type="ECO:0000313" key="14">
    <source>
        <dbReference type="EMBL" id="MDR6242028.1"/>
    </source>
</evidence>
<evidence type="ECO:0000256" key="3">
    <source>
        <dbReference type="ARBA" id="ARBA00022452"/>
    </source>
</evidence>
<dbReference type="InterPro" id="IPR036942">
    <property type="entry name" value="Beta-barrel_TonB_sf"/>
</dbReference>
<dbReference type="InterPro" id="IPR000531">
    <property type="entry name" value="Beta-barrel_TonB"/>
</dbReference>
<dbReference type="InterPro" id="IPR039426">
    <property type="entry name" value="TonB-dep_rcpt-like"/>
</dbReference>
<comment type="caution">
    <text evidence="14">The sequence shown here is derived from an EMBL/GenBank/DDBJ whole genome shotgun (WGS) entry which is preliminary data.</text>
</comment>
<evidence type="ECO:0000259" key="13">
    <source>
        <dbReference type="Pfam" id="PF07715"/>
    </source>
</evidence>
<dbReference type="GO" id="GO:0009279">
    <property type="term" value="C:cell outer membrane"/>
    <property type="evidence" value="ECO:0007669"/>
    <property type="project" value="UniProtKB-SubCell"/>
</dbReference>
<dbReference type="Pfam" id="PF00593">
    <property type="entry name" value="TonB_dep_Rec_b-barrel"/>
    <property type="match status" value="1"/>
</dbReference>
<evidence type="ECO:0000256" key="11">
    <source>
        <dbReference type="RuleBase" id="RU003357"/>
    </source>
</evidence>
<evidence type="ECO:0000256" key="6">
    <source>
        <dbReference type="ARBA" id="ARBA00023077"/>
    </source>
</evidence>
<gene>
    <name evidence="14" type="ORF">HNQ88_005115</name>
</gene>
<dbReference type="PANTHER" id="PTHR30069:SF29">
    <property type="entry name" value="HEMOGLOBIN AND HEMOGLOBIN-HAPTOGLOBIN-BINDING PROTEIN 1-RELATED"/>
    <property type="match status" value="1"/>
</dbReference>
<dbReference type="InterPro" id="IPR008969">
    <property type="entry name" value="CarboxyPept-like_regulatory"/>
</dbReference>
<dbReference type="EMBL" id="JAVDQD010000016">
    <property type="protein sequence ID" value="MDR6242028.1"/>
    <property type="molecule type" value="Genomic_DNA"/>
</dbReference>
<keyword evidence="15" id="KW-1185">Reference proteome</keyword>
<evidence type="ECO:0000313" key="15">
    <source>
        <dbReference type="Proteomes" id="UP001185092"/>
    </source>
</evidence>
<comment type="similarity">
    <text evidence="10 11">Belongs to the TonB-dependent receptor family.</text>
</comment>
<dbReference type="PANTHER" id="PTHR30069">
    <property type="entry name" value="TONB-DEPENDENT OUTER MEMBRANE RECEPTOR"/>
    <property type="match status" value="1"/>
</dbReference>
<evidence type="ECO:0000256" key="7">
    <source>
        <dbReference type="ARBA" id="ARBA00023136"/>
    </source>
</evidence>
<dbReference type="Proteomes" id="UP001185092">
    <property type="component" value="Unassembled WGS sequence"/>
</dbReference>
<reference evidence="14" key="1">
    <citation type="submission" date="2023-07" db="EMBL/GenBank/DDBJ databases">
        <title>Genomic Encyclopedia of Type Strains, Phase IV (KMG-IV): sequencing the most valuable type-strain genomes for metagenomic binning, comparative biology and taxonomic classification.</title>
        <authorList>
            <person name="Goeker M."/>
        </authorList>
    </citation>
    <scope>NUCLEOTIDE SEQUENCE</scope>
    <source>
        <strain evidence="14">DSM 26174</strain>
    </source>
</reference>
<dbReference type="InterPro" id="IPR037066">
    <property type="entry name" value="Plug_dom_sf"/>
</dbReference>
<proteinExistence type="inferred from homology"/>
<feature type="domain" description="TonB-dependent receptor plug" evidence="13">
    <location>
        <begin position="141"/>
        <end position="228"/>
    </location>
</feature>
<dbReference type="InterPro" id="IPR012910">
    <property type="entry name" value="Plug_dom"/>
</dbReference>
<sequence>MKVKYLTFLLLGLLNGLFAIGQINYQNIKGIVKAKDGAPLPQAVVMLDGRFEMATTSDLHGNFEFEKVEIGNHVLVCRFVGYEDLHVAIKVSESSKNDFLLVMEEEQTMLNSVTITDSKDEMNVLRQVQQVELLEAKEFYHRSLSPLEAVGMASGVHIRQTGGMGSQANISLNGMSGKQVATFIDGIPAEFYGQGMSLGNMPIEFMDKVELYKGIVPAYLGGDALGGAINIVSRQEYQKALKVSYGFGSFNTHKANFHATLLNNKKSMLLGAYAFLNYSDNDYEIDAQVPDQFYNPVDTIVNRFHDRFQNGMIRLEVGFVDQSWADYLLISLAYTDLSDQIQHNAMMSQPYGQAERAEQSYNAMLKYGYAFGDLDIDLAVGKNWINSSLVDTTLNVYTWDGDIQTQRAYGGELSTSMNTLDLITNTTFSRLNATYRISPLQLLNVNSTLSNFSRSGSDSTANAYYGFDPFENEMHMLKHVLGLAYELHSTNKKWAGVATLKHYFYQAEGFEQNRADNEVIIYDQKESRLGYSLAVQHKLLSIIDMKMSYEYATRLPDVYELFGDHFIVKQNMNLSPETSHNVNLGTRYNSEIWSAEVNGFFRKVDDIIYLKSSPFFAQYQNLLKAEVKGVELGFSILPIKHLTVESNATFQDIRNKSSKVDSNTSSDKYFNERLPNRPYFFSNHSIGWRKNKFSCWWNGRYVEEFYLHWEVDGRKESKPTIPRQFIQNIGASYTIWENQLTLSLESFNVTDQRAYDHFKVQKPGRSFAVKARYVMNR</sequence>
<dbReference type="GO" id="GO:0044718">
    <property type="term" value="P:siderophore transmembrane transport"/>
    <property type="evidence" value="ECO:0007669"/>
    <property type="project" value="TreeGrafter"/>
</dbReference>
<accession>A0AAE3XSM7</accession>
<dbReference type="Pfam" id="PF13715">
    <property type="entry name" value="CarbopepD_reg_2"/>
    <property type="match status" value="1"/>
</dbReference>
<evidence type="ECO:0000256" key="5">
    <source>
        <dbReference type="ARBA" id="ARBA00022729"/>
    </source>
</evidence>
<keyword evidence="5" id="KW-0732">Signal</keyword>
<keyword evidence="2 10" id="KW-0813">Transport</keyword>
<dbReference type="Gene3D" id="2.60.40.1120">
    <property type="entry name" value="Carboxypeptidase-like, regulatory domain"/>
    <property type="match status" value="1"/>
</dbReference>